<feature type="domain" description="N-acetyltransferase" evidence="6">
    <location>
        <begin position="46"/>
        <end position="146"/>
    </location>
</feature>
<dbReference type="Pfam" id="PF13508">
    <property type="entry name" value="Acetyltransf_7"/>
    <property type="match status" value="1"/>
</dbReference>
<dbReference type="OrthoDB" id="9799147at2"/>
<keyword evidence="8" id="KW-1185">Reference proteome</keyword>
<dbReference type="RefSeq" id="WP_155706598.1">
    <property type="nucleotide sequence ID" value="NZ_BMWU01000049.1"/>
</dbReference>
<keyword evidence="3 7" id="KW-0808">Transferase</keyword>
<keyword evidence="1" id="KW-0678">Repressor</keyword>
<dbReference type="PANTHER" id="PTHR36449">
    <property type="entry name" value="ACETYLTRANSFERASE-RELATED"/>
    <property type="match status" value="1"/>
</dbReference>
<accession>A0A6I3XA69</accession>
<keyword evidence="4" id="KW-0012">Acyltransferase</keyword>
<sequence length="169" mass="18969">MEIPKFQSLTKAHNVADFDCGVPALNHWLKTIAPQHQKNGMSKTFVLVYESRPEEVVGFFAMSLRDKVLAADLPAAMRKRLPEAVTGYTLARLAVSEKFKGQQHGERLLLKAMQKAYQASKSVAGFGLFVDAKEGAASFYEKYEFVPFPDDPNTLVYPIRDMPPFPEEN</sequence>
<dbReference type="InterPro" id="IPR000182">
    <property type="entry name" value="GNAT_dom"/>
</dbReference>
<organism evidence="7 8">
    <name type="scientific">Pseudoduganella dura</name>
    <dbReference type="NCBI Taxonomy" id="321982"/>
    <lineage>
        <taxon>Bacteria</taxon>
        <taxon>Pseudomonadati</taxon>
        <taxon>Pseudomonadota</taxon>
        <taxon>Betaproteobacteria</taxon>
        <taxon>Burkholderiales</taxon>
        <taxon>Oxalobacteraceae</taxon>
        <taxon>Telluria group</taxon>
        <taxon>Pseudoduganella</taxon>
    </lineage>
</organism>
<dbReference type="EMBL" id="WNWM01000001">
    <property type="protein sequence ID" value="MUI10923.1"/>
    <property type="molecule type" value="Genomic_DNA"/>
</dbReference>
<dbReference type="Proteomes" id="UP000431684">
    <property type="component" value="Unassembled WGS sequence"/>
</dbReference>
<evidence type="ECO:0000313" key="8">
    <source>
        <dbReference type="Proteomes" id="UP000431684"/>
    </source>
</evidence>
<evidence type="ECO:0000259" key="6">
    <source>
        <dbReference type="Pfam" id="PF13508"/>
    </source>
</evidence>
<evidence type="ECO:0000256" key="5">
    <source>
        <dbReference type="ARBA" id="ARBA00049880"/>
    </source>
</evidence>
<comment type="caution">
    <text evidence="7">The sequence shown here is derived from an EMBL/GenBank/DDBJ whole genome shotgun (WGS) entry which is preliminary data.</text>
</comment>
<dbReference type="SUPFAM" id="SSF55729">
    <property type="entry name" value="Acyl-CoA N-acyltransferases (Nat)"/>
    <property type="match status" value="1"/>
</dbReference>
<dbReference type="GO" id="GO:0016747">
    <property type="term" value="F:acyltransferase activity, transferring groups other than amino-acyl groups"/>
    <property type="evidence" value="ECO:0007669"/>
    <property type="project" value="InterPro"/>
</dbReference>
<name>A0A6I3XA69_9BURK</name>
<gene>
    <name evidence="7" type="ORF">GJV26_00225</name>
</gene>
<keyword evidence="2" id="KW-1277">Toxin-antitoxin system</keyword>
<comment type="catalytic activity">
    <reaction evidence="5">
        <text>glycyl-tRNA(Gly) + acetyl-CoA = N-acetylglycyl-tRNA(Gly) + CoA + H(+)</text>
        <dbReference type="Rhea" id="RHEA:81867"/>
        <dbReference type="Rhea" id="RHEA-COMP:9683"/>
        <dbReference type="Rhea" id="RHEA-COMP:19766"/>
        <dbReference type="ChEBI" id="CHEBI:15378"/>
        <dbReference type="ChEBI" id="CHEBI:57287"/>
        <dbReference type="ChEBI" id="CHEBI:57288"/>
        <dbReference type="ChEBI" id="CHEBI:78522"/>
        <dbReference type="ChEBI" id="CHEBI:232036"/>
    </reaction>
</comment>
<dbReference type="AlphaFoldDB" id="A0A6I3XA69"/>
<evidence type="ECO:0000256" key="2">
    <source>
        <dbReference type="ARBA" id="ARBA00022649"/>
    </source>
</evidence>
<dbReference type="Gene3D" id="3.40.630.30">
    <property type="match status" value="1"/>
</dbReference>
<proteinExistence type="predicted"/>
<evidence type="ECO:0000256" key="4">
    <source>
        <dbReference type="ARBA" id="ARBA00023315"/>
    </source>
</evidence>
<reference evidence="7 8" key="1">
    <citation type="submission" date="2019-11" db="EMBL/GenBank/DDBJ databases">
        <title>Draft Genome Sequences of Six Type Strains of the Genus Massilia.</title>
        <authorList>
            <person name="Miess H."/>
            <person name="Frediansyah A."/>
            <person name="Goeker M."/>
            <person name="Gross H."/>
        </authorList>
    </citation>
    <scope>NUCLEOTIDE SEQUENCE [LARGE SCALE GENOMIC DNA]</scope>
    <source>
        <strain evidence="7 8">DSM 17513</strain>
    </source>
</reference>
<evidence type="ECO:0000313" key="7">
    <source>
        <dbReference type="EMBL" id="MUI10923.1"/>
    </source>
</evidence>
<dbReference type="PANTHER" id="PTHR36449:SF1">
    <property type="entry name" value="ACETYLTRANSFERASE"/>
    <property type="match status" value="1"/>
</dbReference>
<evidence type="ECO:0000256" key="1">
    <source>
        <dbReference type="ARBA" id="ARBA00022491"/>
    </source>
</evidence>
<dbReference type="InterPro" id="IPR016181">
    <property type="entry name" value="Acyl_CoA_acyltransferase"/>
</dbReference>
<evidence type="ECO:0000256" key="3">
    <source>
        <dbReference type="ARBA" id="ARBA00022679"/>
    </source>
</evidence>
<protein>
    <submittedName>
        <fullName evidence="7">GNAT family N-acetyltransferase</fullName>
    </submittedName>
</protein>